<dbReference type="InterPro" id="IPR029058">
    <property type="entry name" value="AB_hydrolase_fold"/>
</dbReference>
<accession>A0A6J3M866</accession>
<evidence type="ECO:0000256" key="2">
    <source>
        <dbReference type="ARBA" id="ARBA00022801"/>
    </source>
</evidence>
<dbReference type="Gene3D" id="3.40.50.1820">
    <property type="entry name" value="alpha/beta hydrolase"/>
    <property type="match status" value="2"/>
</dbReference>
<feature type="domain" description="Carboxylesterase type B" evidence="4">
    <location>
        <begin position="8"/>
        <end position="340"/>
    </location>
</feature>
<feature type="non-terminal residue" evidence="6">
    <location>
        <position position="475"/>
    </location>
</feature>
<dbReference type="RefSeq" id="XP_033460820.1">
    <property type="nucleotide sequence ID" value="XM_033600319.1"/>
</dbReference>
<proteinExistence type="inferred from homology"/>
<comment type="similarity">
    <text evidence="1 3">Belongs to the type-B carboxylesterase/lipase family.</text>
</comment>
<dbReference type="PANTHER" id="PTHR43918:SF4">
    <property type="entry name" value="CARBOXYLIC ESTER HYDROLASE"/>
    <property type="match status" value="1"/>
</dbReference>
<name>A0A6J3M866_9PEZI</name>
<organism evidence="6">
    <name type="scientific">Dissoconium aciculare CBS 342.82</name>
    <dbReference type="NCBI Taxonomy" id="1314786"/>
    <lineage>
        <taxon>Eukaryota</taxon>
        <taxon>Fungi</taxon>
        <taxon>Dikarya</taxon>
        <taxon>Ascomycota</taxon>
        <taxon>Pezizomycotina</taxon>
        <taxon>Dothideomycetes</taxon>
        <taxon>Dothideomycetidae</taxon>
        <taxon>Mycosphaerellales</taxon>
        <taxon>Dissoconiaceae</taxon>
        <taxon>Dissoconium</taxon>
    </lineage>
</organism>
<dbReference type="GeneID" id="54358119"/>
<evidence type="ECO:0000313" key="6">
    <source>
        <dbReference type="RefSeq" id="XP_033460820.1"/>
    </source>
</evidence>
<dbReference type="AlphaFoldDB" id="A0A6J3M866"/>
<evidence type="ECO:0000313" key="5">
    <source>
        <dbReference type="Proteomes" id="UP000504637"/>
    </source>
</evidence>
<dbReference type="GO" id="GO:0052689">
    <property type="term" value="F:carboxylic ester hydrolase activity"/>
    <property type="evidence" value="ECO:0007669"/>
    <property type="project" value="TreeGrafter"/>
</dbReference>
<dbReference type="InterPro" id="IPR002018">
    <property type="entry name" value="CarbesteraseB"/>
</dbReference>
<dbReference type="InterPro" id="IPR019826">
    <property type="entry name" value="Carboxylesterase_B_AS"/>
</dbReference>
<dbReference type="SUPFAM" id="SSF53474">
    <property type="entry name" value="alpha/beta-Hydrolases"/>
    <property type="match status" value="1"/>
</dbReference>
<dbReference type="PROSITE" id="PS00122">
    <property type="entry name" value="CARBOXYLESTERASE_B_1"/>
    <property type="match status" value="1"/>
</dbReference>
<dbReference type="InterPro" id="IPR050654">
    <property type="entry name" value="AChE-related_enzymes"/>
</dbReference>
<dbReference type="Pfam" id="PF00135">
    <property type="entry name" value="COesterase"/>
    <property type="match status" value="1"/>
</dbReference>
<evidence type="ECO:0000256" key="3">
    <source>
        <dbReference type="RuleBase" id="RU361235"/>
    </source>
</evidence>
<gene>
    <name evidence="6" type="ORF">K489DRAFT_296510</name>
</gene>
<reference evidence="6" key="1">
    <citation type="submission" date="2020-01" db="EMBL/GenBank/DDBJ databases">
        <authorList>
            <consortium name="DOE Joint Genome Institute"/>
            <person name="Haridas S."/>
            <person name="Albert R."/>
            <person name="Binder M."/>
            <person name="Bloem J."/>
            <person name="Labutti K."/>
            <person name="Salamov A."/>
            <person name="Andreopoulos B."/>
            <person name="Baker S.E."/>
            <person name="Barry K."/>
            <person name="Bills G."/>
            <person name="Bluhm B.H."/>
            <person name="Cannon C."/>
            <person name="Castanera R."/>
            <person name="Culley D.E."/>
            <person name="Daum C."/>
            <person name="Ezra D."/>
            <person name="Gonzalez J.B."/>
            <person name="Henrissat B."/>
            <person name="Kuo A."/>
            <person name="Liang C."/>
            <person name="Lipzen A."/>
            <person name="Lutzoni F."/>
            <person name="Magnuson J."/>
            <person name="Mondo S."/>
            <person name="Nolan M."/>
            <person name="Ohm R."/>
            <person name="Pangilinan J."/>
            <person name="Park H.-J."/>
            <person name="Ramirez L."/>
            <person name="Alfaro M."/>
            <person name="Sun H."/>
            <person name="Tritt A."/>
            <person name="Yoshinaga Y."/>
            <person name="Zwiers L.-H."/>
            <person name="Turgeon B.G."/>
            <person name="Goodwin S.B."/>
            <person name="Spatafora J.W."/>
            <person name="Crous P.W."/>
            <person name="Grigoriev I.V."/>
        </authorList>
    </citation>
    <scope>NUCLEOTIDE SEQUENCE</scope>
    <source>
        <strain evidence="6">CBS 342.82</strain>
    </source>
</reference>
<dbReference type="PANTHER" id="PTHR43918">
    <property type="entry name" value="ACETYLCHOLINESTERASE"/>
    <property type="match status" value="1"/>
</dbReference>
<keyword evidence="2 3" id="KW-0378">Hydrolase</keyword>
<sequence length="475" mass="50636">TGFTVGAAVDTTSGRIVGHPAFNATGVSEYLGIPYALPPTGDRRFAAPVAYRGSNTINASSFGLDCPSVPPAVPPVIQGTRLGNLLQDLAQTNDTLGEDCLFVNVWTKPQTGSKKKPVLVWIFGGGFNFGGTNVRAYNGKYFADQEDVVLVSFNYRSNILGFSGAPGITQNVGLLDQRLAIEWIRDNIGAFGGDASRITLFGQSAGGMSIDLYNYAYVNDPIIKGTILQSGNVNSYVIRQPQDAADSWYSASTQLGCGNETTSTAAAVLACMRSSKTSWQDIERVSNPKKGLASLLGSYGPTIDNKVVFSNYRALSSAGNFTNVPALIGNTNYEAGLLILIAAGAGEVYPQNVWDSIDQSVFTCPASYASRDRATLGRPVWRYFYGGMYPNLVIPTANISQAWHTSDIPTLFGTSEDSTLEAATPPQVGLGNYIRKAWATFAANPTTGLSSAPFNWPQYNPSANTLILLGQNNAT</sequence>
<reference evidence="6" key="2">
    <citation type="submission" date="2020-04" db="EMBL/GenBank/DDBJ databases">
        <authorList>
            <consortium name="NCBI Genome Project"/>
        </authorList>
    </citation>
    <scope>NUCLEOTIDE SEQUENCE</scope>
    <source>
        <strain evidence="6">CBS 342.82</strain>
    </source>
</reference>
<keyword evidence="5" id="KW-1185">Reference proteome</keyword>
<evidence type="ECO:0000256" key="1">
    <source>
        <dbReference type="ARBA" id="ARBA00005964"/>
    </source>
</evidence>
<dbReference type="OrthoDB" id="408631at2759"/>
<evidence type="ECO:0000259" key="4">
    <source>
        <dbReference type="Pfam" id="PF00135"/>
    </source>
</evidence>
<feature type="non-terminal residue" evidence="6">
    <location>
        <position position="1"/>
    </location>
</feature>
<reference evidence="6" key="3">
    <citation type="submission" date="2025-08" db="UniProtKB">
        <authorList>
            <consortium name="RefSeq"/>
        </authorList>
    </citation>
    <scope>IDENTIFICATION</scope>
    <source>
        <strain evidence="6">CBS 342.82</strain>
    </source>
</reference>
<protein>
    <recommendedName>
        <fullName evidence="3">Carboxylic ester hydrolase</fullName>
        <ecNumber evidence="3">3.1.1.-</ecNumber>
    </recommendedName>
</protein>
<dbReference type="Proteomes" id="UP000504637">
    <property type="component" value="Unplaced"/>
</dbReference>
<dbReference type="EC" id="3.1.1.-" evidence="3"/>